<name>A0A848J285_9BACT</name>
<comment type="caution">
    <text evidence="1">The sequence shown here is derived from an EMBL/GenBank/DDBJ whole genome shotgun (WGS) entry which is preliminary data.</text>
</comment>
<dbReference type="RefSeq" id="WP_169683458.1">
    <property type="nucleotide sequence ID" value="NZ_JABBNU010000010.1"/>
</dbReference>
<gene>
    <name evidence="1" type="ORF">HH304_15920</name>
</gene>
<accession>A0A848J285</accession>
<evidence type="ECO:0000313" key="1">
    <source>
        <dbReference type="EMBL" id="NMM49896.1"/>
    </source>
</evidence>
<proteinExistence type="predicted"/>
<protein>
    <submittedName>
        <fullName evidence="1">Uncharacterized protein</fullName>
    </submittedName>
</protein>
<reference evidence="1 2" key="1">
    <citation type="submission" date="2020-04" db="EMBL/GenBank/DDBJ databases">
        <title>Flammeovirgaceae bacterium KN852 isolated from deep sea.</title>
        <authorList>
            <person name="Zhang D.-C."/>
        </authorList>
    </citation>
    <scope>NUCLEOTIDE SEQUENCE [LARGE SCALE GENOMIC DNA]</scope>
    <source>
        <strain evidence="1 2">KN852</strain>
    </source>
</reference>
<sequence length="186" mass="21016">MRAFRNNFLILVFVTVLCFSCDEDDSLELQEKPDTFNSIGIGEQLFNINSVILKNNGVDDSESPEYFGNEFELILLTDDLKVDSLDGFSIEGEGLYMSLKIYANELAESDYSSLNGETPISTGRFKASYSKQWNADGNEISWSDTYGGYIRYKKFDDGKHSLTFYGFDSPTDTVRASYFGSVIYLD</sequence>
<dbReference type="AlphaFoldDB" id="A0A848J285"/>
<evidence type="ECO:0000313" key="2">
    <source>
        <dbReference type="Proteomes" id="UP000559010"/>
    </source>
</evidence>
<dbReference type="EMBL" id="JABBNU010000010">
    <property type="protein sequence ID" value="NMM49896.1"/>
    <property type="molecule type" value="Genomic_DNA"/>
</dbReference>
<dbReference type="Proteomes" id="UP000559010">
    <property type="component" value="Unassembled WGS sequence"/>
</dbReference>
<keyword evidence="2" id="KW-1185">Reference proteome</keyword>
<organism evidence="1 2">
    <name type="scientific">Marinigracilibium pacificum</name>
    <dbReference type="NCBI Taxonomy" id="2729599"/>
    <lineage>
        <taxon>Bacteria</taxon>
        <taxon>Pseudomonadati</taxon>
        <taxon>Bacteroidota</taxon>
        <taxon>Cytophagia</taxon>
        <taxon>Cytophagales</taxon>
        <taxon>Flammeovirgaceae</taxon>
        <taxon>Marinigracilibium</taxon>
    </lineage>
</organism>